<name>A0A330GN82_9HYPH</name>
<evidence type="ECO:0000313" key="2">
    <source>
        <dbReference type="Proteomes" id="UP000251956"/>
    </source>
</evidence>
<dbReference type="AlphaFoldDB" id="A0A330GN82"/>
<proteinExistence type="predicted"/>
<dbReference type="Proteomes" id="UP000251956">
    <property type="component" value="Unassembled WGS sequence"/>
</dbReference>
<dbReference type="EMBL" id="QMBQ01000005">
    <property type="protein sequence ID" value="RAZ74873.1"/>
    <property type="molecule type" value="Genomic_DNA"/>
</dbReference>
<comment type="caution">
    <text evidence="1">The sequence shown here is derived from an EMBL/GenBank/DDBJ whole genome shotgun (WGS) entry which is preliminary data.</text>
</comment>
<dbReference type="RefSeq" id="WP_112128669.1">
    <property type="nucleotide sequence ID" value="NZ_QMBQ01000005.1"/>
</dbReference>
<gene>
    <name evidence="1" type="ORF">DPM35_18205</name>
</gene>
<accession>A0A330GN82</accession>
<protein>
    <submittedName>
        <fullName evidence="1">Uncharacterized protein</fullName>
    </submittedName>
</protein>
<organism evidence="1 2">
    <name type="scientific">Mesorhizobium atlanticum</name>
    <dbReference type="NCBI Taxonomy" id="2233532"/>
    <lineage>
        <taxon>Bacteria</taxon>
        <taxon>Pseudomonadati</taxon>
        <taxon>Pseudomonadota</taxon>
        <taxon>Alphaproteobacteria</taxon>
        <taxon>Hyphomicrobiales</taxon>
        <taxon>Phyllobacteriaceae</taxon>
        <taxon>Mesorhizobium</taxon>
    </lineage>
</organism>
<sequence length="72" mass="7661">MDNLFVAIWGKPERKARRVEAFWLDSPTPGLGRLAAAIAIVGVAACLLDHTASKTDTAAIAFYNVATEGSSR</sequence>
<evidence type="ECO:0000313" key="1">
    <source>
        <dbReference type="EMBL" id="RAZ74873.1"/>
    </source>
</evidence>
<keyword evidence="2" id="KW-1185">Reference proteome</keyword>
<dbReference type="OrthoDB" id="8098227at2"/>
<reference evidence="1 2" key="1">
    <citation type="submission" date="2018-07" db="EMBL/GenBank/DDBJ databases">
        <title>Diversity of Mesorhizobium strains in Brazil.</title>
        <authorList>
            <person name="Helene L.C.F."/>
            <person name="Dall'Agnol R."/>
            <person name="Delamuta J.R.M."/>
            <person name="Hungria M."/>
        </authorList>
    </citation>
    <scope>NUCLEOTIDE SEQUENCE [LARGE SCALE GENOMIC DNA]</scope>
    <source>
        <strain evidence="1 2">CNPSo 3140</strain>
    </source>
</reference>